<dbReference type="SUPFAM" id="SSF54593">
    <property type="entry name" value="Glyoxalase/Bleomycin resistance protein/Dihydroxybiphenyl dioxygenase"/>
    <property type="match status" value="1"/>
</dbReference>
<gene>
    <name evidence="2" type="ORF">BFP71_14690</name>
</gene>
<comment type="caution">
    <text evidence="2">The sequence shown here is derived from an EMBL/GenBank/DDBJ whole genome shotgun (WGS) entry which is preliminary data.</text>
</comment>
<dbReference type="InterPro" id="IPR004360">
    <property type="entry name" value="Glyas_Fos-R_dOase_dom"/>
</dbReference>
<name>A0A1E5T012_9BACT</name>
<dbReference type="Gene3D" id="3.10.180.10">
    <property type="entry name" value="2,3-Dihydroxybiphenyl 1,2-Dioxygenase, domain 1"/>
    <property type="match status" value="1"/>
</dbReference>
<dbReference type="EMBL" id="MDGQ01000005">
    <property type="protein sequence ID" value="OEK04695.1"/>
    <property type="molecule type" value="Genomic_DNA"/>
</dbReference>
<evidence type="ECO:0000313" key="3">
    <source>
        <dbReference type="Proteomes" id="UP000095552"/>
    </source>
</evidence>
<dbReference type="OrthoDB" id="2719609at2"/>
<dbReference type="STRING" id="1563681.BFP71_14690"/>
<feature type="domain" description="Glyoxalase/fosfomycin resistance/dioxygenase" evidence="1">
    <location>
        <begin position="8"/>
        <end position="117"/>
    </location>
</feature>
<evidence type="ECO:0000313" key="2">
    <source>
        <dbReference type="EMBL" id="OEK04695.1"/>
    </source>
</evidence>
<dbReference type="RefSeq" id="WP_069836199.1">
    <property type="nucleotide sequence ID" value="NZ_MDGQ01000005.1"/>
</dbReference>
<dbReference type="CDD" id="cd06587">
    <property type="entry name" value="VOC"/>
    <property type="match status" value="1"/>
</dbReference>
<keyword evidence="3" id="KW-1185">Reference proteome</keyword>
<dbReference type="PANTHER" id="PTHR36503">
    <property type="entry name" value="BLR2520 PROTEIN"/>
    <property type="match status" value="1"/>
</dbReference>
<protein>
    <submittedName>
        <fullName evidence="2">Glyoxalase</fullName>
    </submittedName>
</protein>
<proteinExistence type="predicted"/>
<accession>A0A1E5T012</accession>
<sequence length="123" mass="13754">MKLGAFSISLAVKDIHNSKAFYEKLGFSVFAGDIERNYLIMKNGDSIVGLFQGMFEKNILTFNPGWDQNANTLDDFDDVRQIQDHLKQSDLKLDREADPTTTGPASVVLTDPDGNHILIDQHV</sequence>
<dbReference type="PANTHER" id="PTHR36503:SF1">
    <property type="entry name" value="BLR2520 PROTEIN"/>
    <property type="match status" value="1"/>
</dbReference>
<reference evidence="2 3" key="1">
    <citation type="submission" date="2016-08" db="EMBL/GenBank/DDBJ databases">
        <title>Draft genome of Fabibacter sp. strain SK-8.</title>
        <authorList>
            <person name="Wong S.-K."/>
            <person name="Hamasaki K."/>
            <person name="Yoshizawa S."/>
        </authorList>
    </citation>
    <scope>NUCLEOTIDE SEQUENCE [LARGE SCALE GENOMIC DNA]</scope>
    <source>
        <strain evidence="2 3">SK-8</strain>
    </source>
</reference>
<organism evidence="2 3">
    <name type="scientific">Roseivirga misakiensis</name>
    <dbReference type="NCBI Taxonomy" id="1563681"/>
    <lineage>
        <taxon>Bacteria</taxon>
        <taxon>Pseudomonadati</taxon>
        <taxon>Bacteroidota</taxon>
        <taxon>Cytophagia</taxon>
        <taxon>Cytophagales</taxon>
        <taxon>Roseivirgaceae</taxon>
        <taxon>Roseivirga</taxon>
    </lineage>
</organism>
<dbReference type="InterPro" id="IPR029068">
    <property type="entry name" value="Glyas_Bleomycin-R_OHBP_Dase"/>
</dbReference>
<dbReference type="Pfam" id="PF00903">
    <property type="entry name" value="Glyoxalase"/>
    <property type="match status" value="1"/>
</dbReference>
<dbReference type="Proteomes" id="UP000095552">
    <property type="component" value="Unassembled WGS sequence"/>
</dbReference>
<evidence type="ECO:0000259" key="1">
    <source>
        <dbReference type="Pfam" id="PF00903"/>
    </source>
</evidence>
<dbReference type="AlphaFoldDB" id="A0A1E5T012"/>